<sequence length="231" mass="26522">MLRPELELSHFMESLTLAGLTLPLYGWLLLAVTAGFAFLIHRMPGPRRSWRVAASRRWLARFRRRAHRYTDYQRFEYIRKTDPFLFEDILMTAFEERGYKVRRTPATRDGGADGYVDLDGLQVVVQAKRYRGSIAPAHVHALEFLATRNPKLDRGLFVHTGRTSRPIQEYIRRSPTLDMLSGVSTLLAFLDGKPITLFGRRLRPAKHLARRSSKENRSSSSDASLHAGNRV</sequence>
<dbReference type="Gene3D" id="3.40.1350.10">
    <property type="match status" value="1"/>
</dbReference>
<dbReference type="SUPFAM" id="SSF52980">
    <property type="entry name" value="Restriction endonuclease-like"/>
    <property type="match status" value="1"/>
</dbReference>
<feature type="domain" description="Restriction endonuclease type IV Mrr" evidence="3">
    <location>
        <begin position="78"/>
        <end position="182"/>
    </location>
</feature>
<feature type="transmembrane region" description="Helical" evidence="2">
    <location>
        <begin position="20"/>
        <end position="41"/>
    </location>
</feature>
<dbReference type="PANTHER" id="PTHR30015:SF7">
    <property type="entry name" value="TYPE IV METHYL-DIRECTED RESTRICTION ENZYME ECOKMRR"/>
    <property type="match status" value="1"/>
</dbReference>
<dbReference type="Proteomes" id="UP000189339">
    <property type="component" value="Unassembled WGS sequence"/>
</dbReference>
<keyword evidence="2" id="KW-1133">Transmembrane helix</keyword>
<dbReference type="GO" id="GO:0009307">
    <property type="term" value="P:DNA restriction-modification system"/>
    <property type="evidence" value="ECO:0007669"/>
    <property type="project" value="InterPro"/>
</dbReference>
<evidence type="ECO:0000256" key="1">
    <source>
        <dbReference type="SAM" id="MobiDB-lite"/>
    </source>
</evidence>
<accession>A0A1V2DPF0</accession>
<dbReference type="InterPro" id="IPR011335">
    <property type="entry name" value="Restrct_endonuc-II-like"/>
</dbReference>
<dbReference type="STRING" id="135739.BTO32_14915"/>
<organism evidence="4 5">
    <name type="scientific">Marinobacter lutaoensis</name>
    <dbReference type="NCBI Taxonomy" id="135739"/>
    <lineage>
        <taxon>Bacteria</taxon>
        <taxon>Pseudomonadati</taxon>
        <taxon>Pseudomonadota</taxon>
        <taxon>Gammaproteobacteria</taxon>
        <taxon>Pseudomonadales</taxon>
        <taxon>Marinobacteraceae</taxon>
        <taxon>Marinobacter</taxon>
    </lineage>
</organism>
<dbReference type="PANTHER" id="PTHR30015">
    <property type="entry name" value="MRR RESTRICTION SYSTEM PROTEIN"/>
    <property type="match status" value="1"/>
</dbReference>
<protein>
    <recommendedName>
        <fullName evidence="3">Restriction endonuclease type IV Mrr domain-containing protein</fullName>
    </recommendedName>
</protein>
<dbReference type="InterPro" id="IPR052906">
    <property type="entry name" value="Type_IV_Methyl-Rstrct_Enzyme"/>
</dbReference>
<keyword evidence="2" id="KW-0472">Membrane</keyword>
<keyword evidence="5" id="KW-1185">Reference proteome</keyword>
<dbReference type="InterPro" id="IPR011856">
    <property type="entry name" value="tRNA_endonuc-like_dom_sf"/>
</dbReference>
<dbReference type="AlphaFoldDB" id="A0A1V2DPF0"/>
<keyword evidence="2" id="KW-0812">Transmembrane</keyword>
<dbReference type="GO" id="GO:0015666">
    <property type="term" value="F:restriction endodeoxyribonuclease activity"/>
    <property type="evidence" value="ECO:0007669"/>
    <property type="project" value="TreeGrafter"/>
</dbReference>
<reference evidence="4 5" key="1">
    <citation type="submission" date="2016-12" db="EMBL/GenBank/DDBJ databases">
        <title>Marinobacter lutaoensis whole genome sequencing.</title>
        <authorList>
            <person name="Verma A."/>
            <person name="Krishnamurthi S."/>
        </authorList>
    </citation>
    <scope>NUCLEOTIDE SEQUENCE [LARGE SCALE GENOMIC DNA]</scope>
    <source>
        <strain evidence="4 5">T5054</strain>
    </source>
</reference>
<dbReference type="EMBL" id="MSCW01000009">
    <property type="protein sequence ID" value="ONF42502.1"/>
    <property type="molecule type" value="Genomic_DNA"/>
</dbReference>
<evidence type="ECO:0000313" key="5">
    <source>
        <dbReference type="Proteomes" id="UP000189339"/>
    </source>
</evidence>
<comment type="caution">
    <text evidence="4">The sequence shown here is derived from an EMBL/GenBank/DDBJ whole genome shotgun (WGS) entry which is preliminary data.</text>
</comment>
<name>A0A1V2DPF0_9GAMM</name>
<proteinExistence type="predicted"/>
<evidence type="ECO:0000256" key="2">
    <source>
        <dbReference type="SAM" id="Phobius"/>
    </source>
</evidence>
<feature type="region of interest" description="Disordered" evidence="1">
    <location>
        <begin position="206"/>
        <end position="231"/>
    </location>
</feature>
<dbReference type="InterPro" id="IPR007560">
    <property type="entry name" value="Restrct_endonuc_IV_Mrr"/>
</dbReference>
<evidence type="ECO:0000313" key="4">
    <source>
        <dbReference type="EMBL" id="ONF42502.1"/>
    </source>
</evidence>
<evidence type="ECO:0000259" key="3">
    <source>
        <dbReference type="Pfam" id="PF04471"/>
    </source>
</evidence>
<dbReference type="RefSeq" id="WP_076725447.1">
    <property type="nucleotide sequence ID" value="NZ_MSCW01000009.1"/>
</dbReference>
<gene>
    <name evidence="4" type="ORF">BTO32_14915</name>
</gene>
<dbReference type="GO" id="GO:0003677">
    <property type="term" value="F:DNA binding"/>
    <property type="evidence" value="ECO:0007669"/>
    <property type="project" value="InterPro"/>
</dbReference>
<dbReference type="Pfam" id="PF04471">
    <property type="entry name" value="Mrr_cat"/>
    <property type="match status" value="1"/>
</dbReference>